<accession>U1LMA9</accession>
<dbReference type="Proteomes" id="UP000004816">
    <property type="component" value="Unassembled WGS sequence"/>
</dbReference>
<comment type="caution">
    <text evidence="1">The sequence shown here is derived from an EMBL/GenBank/DDBJ whole genome shotgun (WGS) entry which is preliminary data.</text>
</comment>
<dbReference type="STRING" id="679197.HMPREF9336_04250"/>
<evidence type="ECO:0008006" key="3">
    <source>
        <dbReference type="Google" id="ProtNLM"/>
    </source>
</evidence>
<evidence type="ECO:0000313" key="1">
    <source>
        <dbReference type="EMBL" id="ERG69106.1"/>
    </source>
</evidence>
<dbReference type="HOGENOM" id="CLU_1255236_0_0_11"/>
<gene>
    <name evidence="1" type="ORF">HMPREF9336_04250</name>
</gene>
<dbReference type="InterPro" id="IPR053737">
    <property type="entry name" value="Type_II_TA_Toxin"/>
</dbReference>
<proteinExistence type="predicted"/>
<evidence type="ECO:0000313" key="2">
    <source>
        <dbReference type="Proteomes" id="UP000004816"/>
    </source>
</evidence>
<dbReference type="Gene3D" id="1.20.120.1870">
    <property type="entry name" value="Fic/DOC protein, Fido domain"/>
    <property type="match status" value="1"/>
</dbReference>
<dbReference type="EMBL" id="ACZI02000003">
    <property type="protein sequence ID" value="ERG69106.1"/>
    <property type="molecule type" value="Genomic_DNA"/>
</dbReference>
<dbReference type="RefSeq" id="WP_021030481.1">
    <property type="nucleotide sequence ID" value="NZ_KI391954.1"/>
</dbReference>
<reference evidence="1 2" key="1">
    <citation type="journal article" date="2011" name="Stand. Genomic Sci.">
        <title>High quality draft genome sequence of Segniliparus rugosus CDC 945(T)= (ATCC BAA-974(T)).</title>
        <authorList>
            <person name="Earl A.M."/>
            <person name="Desjardins C.A."/>
            <person name="Fitzgerald M.G."/>
            <person name="Arachchi H.M."/>
            <person name="Zeng Q."/>
            <person name="Mehta T."/>
            <person name="Griggs A."/>
            <person name="Birren B.W."/>
            <person name="Toney N.C."/>
            <person name="Carr J."/>
            <person name="Posey J."/>
            <person name="Butler W.R."/>
        </authorList>
    </citation>
    <scope>NUCLEOTIDE SEQUENCE [LARGE SCALE GENOMIC DNA]</scope>
    <source>
        <strain evidence="2">ATCC BAA-974 / DSM 45345 / CCUG 50838 / CIP 108380 / JCM 13579 / CDC 945</strain>
    </source>
</reference>
<dbReference type="AlphaFoldDB" id="U1LMA9"/>
<protein>
    <recommendedName>
        <fullName evidence="3">Death on curing protein</fullName>
    </recommendedName>
</protein>
<keyword evidence="2" id="KW-1185">Reference proteome</keyword>
<organism evidence="1 2">
    <name type="scientific">Segniliparus rugosus (strain ATCC BAA-974 / DSM 45345 / CCUG 50838 / CIP 108380 / JCM 13579 / CDC 945)</name>
    <dbReference type="NCBI Taxonomy" id="679197"/>
    <lineage>
        <taxon>Bacteria</taxon>
        <taxon>Bacillati</taxon>
        <taxon>Actinomycetota</taxon>
        <taxon>Actinomycetes</taxon>
        <taxon>Mycobacteriales</taxon>
        <taxon>Segniliparaceae</taxon>
        <taxon>Segniliparus</taxon>
    </lineage>
</organism>
<sequence length="220" mass="23784">MTEASIDFTDQEVALVTRAAHCSEALQPKAFVREAAVAVARRRLALAEAVERVCDRSRPVLELIARSGDEAPEARPARAEWPPVPSAPPLDEDEVRWAARAATGASLAVFDQGVLDDVLAEHAVTDGLDVFERAATFLVGLATRAPFVRANRRAAWAAATAFLDLSGFRFHSWGFDEEAAVRIVLDAAEDRADRDQVAQRLRAIWLGAAPAGSDDGAEER</sequence>
<name>U1LMA9_SEGRC</name>